<accession>A0AAF0F4N3</accession>
<evidence type="ECO:0000313" key="5">
    <source>
        <dbReference type="Proteomes" id="UP001217754"/>
    </source>
</evidence>
<dbReference type="GO" id="GO:0004331">
    <property type="term" value="F:fructose-2,6-bisphosphate 2-phosphatase activity"/>
    <property type="evidence" value="ECO:0007669"/>
    <property type="project" value="TreeGrafter"/>
</dbReference>
<dbReference type="GO" id="GO:0043456">
    <property type="term" value="P:regulation of pentose-phosphate shunt"/>
    <property type="evidence" value="ECO:0007669"/>
    <property type="project" value="TreeGrafter"/>
</dbReference>
<gene>
    <name evidence="4" type="ORF">MJAP1_001283</name>
</gene>
<dbReference type="Proteomes" id="UP001217754">
    <property type="component" value="Chromosome 2"/>
</dbReference>
<dbReference type="PANTHER" id="PTHR46517:SF1">
    <property type="entry name" value="FRUCTOSE-2,6-BISPHOSPHATASE TIGAR"/>
    <property type="match status" value="1"/>
</dbReference>
<dbReference type="GO" id="GO:0004619">
    <property type="term" value="F:phosphoglycerate mutase activity"/>
    <property type="evidence" value="ECO:0007669"/>
    <property type="project" value="UniProtKB-EC"/>
</dbReference>
<dbReference type="AlphaFoldDB" id="A0AAF0F4N3"/>
<dbReference type="PROSITE" id="PS00175">
    <property type="entry name" value="PG_MUTASE"/>
    <property type="match status" value="1"/>
</dbReference>
<dbReference type="GO" id="GO:0045820">
    <property type="term" value="P:negative regulation of glycolytic process"/>
    <property type="evidence" value="ECO:0007669"/>
    <property type="project" value="TreeGrafter"/>
</dbReference>
<dbReference type="RefSeq" id="XP_060121229.1">
    <property type="nucleotide sequence ID" value="XM_060265246.1"/>
</dbReference>
<feature type="active site" description="Tele-phosphohistidine intermediate" evidence="2">
    <location>
        <position position="13"/>
    </location>
</feature>
<dbReference type="EMBL" id="CP119959">
    <property type="protein sequence ID" value="WFD38332.1"/>
    <property type="molecule type" value="Genomic_DNA"/>
</dbReference>
<proteinExistence type="predicted"/>
<keyword evidence="1" id="KW-0378">Hydrolase</keyword>
<dbReference type="InterPro" id="IPR013078">
    <property type="entry name" value="His_Pase_superF_clade-1"/>
</dbReference>
<dbReference type="InterPro" id="IPR051695">
    <property type="entry name" value="Phosphoglycerate_Mutase"/>
</dbReference>
<feature type="binding site" evidence="3">
    <location>
        <position position="62"/>
    </location>
    <ligand>
        <name>substrate</name>
    </ligand>
</feature>
<dbReference type="Pfam" id="PF00300">
    <property type="entry name" value="His_Phos_1"/>
    <property type="match status" value="1"/>
</dbReference>
<dbReference type="CDD" id="cd07067">
    <property type="entry name" value="HP_PGM_like"/>
    <property type="match status" value="1"/>
</dbReference>
<dbReference type="GO" id="GO:0005829">
    <property type="term" value="C:cytosol"/>
    <property type="evidence" value="ECO:0007669"/>
    <property type="project" value="TreeGrafter"/>
</dbReference>
<name>A0AAF0F4N3_9BASI</name>
<organism evidence="4 5">
    <name type="scientific">Malassezia japonica</name>
    <dbReference type="NCBI Taxonomy" id="223818"/>
    <lineage>
        <taxon>Eukaryota</taxon>
        <taxon>Fungi</taxon>
        <taxon>Dikarya</taxon>
        <taxon>Basidiomycota</taxon>
        <taxon>Ustilaginomycotina</taxon>
        <taxon>Malasseziomycetes</taxon>
        <taxon>Malasseziales</taxon>
        <taxon>Malasseziaceae</taxon>
        <taxon>Malassezia</taxon>
    </lineage>
</organism>
<sequence length="212" mass="23189">MTALPRRLLLVRHGETNENVQGIIQGQLDTALNELGLRQAELTGAALKDEPIARIVSSPLQRAYNTAAAIAKHHPALRIENDPRIMERQFGVLQGKVYHGPREKPADTEGMESTKDLMARLSAFFRDLKTSVASTPGTTVLVSHGGALSSLVNLVMLAEGHVVCAPSIEPSRFWNCSISEILFERDPPTIVRWADIAHLDASRKLANVDEAI</sequence>
<dbReference type="SMART" id="SM00855">
    <property type="entry name" value="PGAM"/>
    <property type="match status" value="1"/>
</dbReference>
<dbReference type="PANTHER" id="PTHR46517">
    <property type="entry name" value="FRUCTOSE-2,6-BISPHOSPHATASE TIGAR"/>
    <property type="match status" value="1"/>
</dbReference>
<dbReference type="Gene3D" id="3.40.50.1240">
    <property type="entry name" value="Phosphoglycerate mutase-like"/>
    <property type="match status" value="1"/>
</dbReference>
<protein>
    <submittedName>
        <fullName evidence="4">Phosphoglycerate mutase (2,3-diphosphoglycerate-independent)</fullName>
        <ecNumber evidence="4">5.4.2.12</ecNumber>
    </submittedName>
</protein>
<dbReference type="GeneID" id="85224932"/>
<evidence type="ECO:0000256" key="3">
    <source>
        <dbReference type="PIRSR" id="PIRSR613078-2"/>
    </source>
</evidence>
<feature type="active site" description="Proton donor/acceptor" evidence="2">
    <location>
        <position position="87"/>
    </location>
</feature>
<dbReference type="EC" id="5.4.2.12" evidence="4"/>
<reference evidence="4" key="1">
    <citation type="submission" date="2023-03" db="EMBL/GenBank/DDBJ databases">
        <title>Mating type loci evolution in Malassezia.</title>
        <authorList>
            <person name="Coelho M.A."/>
        </authorList>
    </citation>
    <scope>NUCLEOTIDE SEQUENCE</scope>
    <source>
        <strain evidence="4">CBS 9431</strain>
    </source>
</reference>
<keyword evidence="4" id="KW-0413">Isomerase</keyword>
<evidence type="ECO:0000256" key="2">
    <source>
        <dbReference type="PIRSR" id="PIRSR613078-1"/>
    </source>
</evidence>
<feature type="binding site" evidence="3">
    <location>
        <begin position="12"/>
        <end position="19"/>
    </location>
    <ligand>
        <name>substrate</name>
    </ligand>
</feature>
<keyword evidence="5" id="KW-1185">Reference proteome</keyword>
<evidence type="ECO:0000313" key="4">
    <source>
        <dbReference type="EMBL" id="WFD38332.1"/>
    </source>
</evidence>
<dbReference type="SUPFAM" id="SSF53254">
    <property type="entry name" value="Phosphoglycerate mutase-like"/>
    <property type="match status" value="1"/>
</dbReference>
<dbReference type="InterPro" id="IPR029033">
    <property type="entry name" value="His_PPase_superfam"/>
</dbReference>
<evidence type="ECO:0000256" key="1">
    <source>
        <dbReference type="ARBA" id="ARBA00022801"/>
    </source>
</evidence>
<dbReference type="InterPro" id="IPR001345">
    <property type="entry name" value="PG/BPGM_mutase_AS"/>
</dbReference>